<sequence length="96" mass="11085">GDEEKAAVIREKINVHHYNENSESLFPIDREIEGKSIFSQTITEAHLQSLAKWFECRIGIFFEGKWTKYGNWTLAGIPTLLMERKDGKYAPILSLK</sequence>
<proteinExistence type="predicted"/>
<evidence type="ECO:0000313" key="1">
    <source>
        <dbReference type="Proteomes" id="UP000887579"/>
    </source>
</evidence>
<dbReference type="Proteomes" id="UP000887579">
    <property type="component" value="Unplaced"/>
</dbReference>
<evidence type="ECO:0000313" key="2">
    <source>
        <dbReference type="WBParaSite" id="ES5_v2.g29689.t1"/>
    </source>
</evidence>
<protein>
    <submittedName>
        <fullName evidence="2">Uncharacterized protein</fullName>
    </submittedName>
</protein>
<organism evidence="1 2">
    <name type="scientific">Panagrolaimus sp. ES5</name>
    <dbReference type="NCBI Taxonomy" id="591445"/>
    <lineage>
        <taxon>Eukaryota</taxon>
        <taxon>Metazoa</taxon>
        <taxon>Ecdysozoa</taxon>
        <taxon>Nematoda</taxon>
        <taxon>Chromadorea</taxon>
        <taxon>Rhabditida</taxon>
        <taxon>Tylenchina</taxon>
        <taxon>Panagrolaimomorpha</taxon>
        <taxon>Panagrolaimoidea</taxon>
        <taxon>Panagrolaimidae</taxon>
        <taxon>Panagrolaimus</taxon>
    </lineage>
</organism>
<reference evidence="2" key="1">
    <citation type="submission" date="2022-11" db="UniProtKB">
        <authorList>
            <consortium name="WormBaseParasite"/>
        </authorList>
    </citation>
    <scope>IDENTIFICATION</scope>
</reference>
<accession>A0AC34GJ55</accession>
<dbReference type="WBParaSite" id="ES5_v2.g29689.t1">
    <property type="protein sequence ID" value="ES5_v2.g29689.t1"/>
    <property type="gene ID" value="ES5_v2.g29689"/>
</dbReference>
<name>A0AC34GJ55_9BILA</name>